<dbReference type="Proteomes" id="UP000298602">
    <property type="component" value="Chromosome"/>
</dbReference>
<feature type="chain" id="PRO_5039909363" evidence="4">
    <location>
        <begin position="25"/>
        <end position="278"/>
    </location>
</feature>
<keyword evidence="2" id="KW-0175">Coiled coil</keyword>
<evidence type="ECO:0000256" key="3">
    <source>
        <dbReference type="SAM" id="MobiDB-lite"/>
    </source>
</evidence>
<sequence>MKIPDKTALWFGLATLLSLSFGCAASHQSVALEQNVYRLESQVQELERRVESLEGAIQGGGQGRQSLADLYARLEALQVEMGALRGQVETQARQIERAAGGGTQASPAHVSSAPQGTAPVEPEPVIRMPEGGEPAQSTPEGPSPPATAVVKPPEDPEKAHYNRALDLFQKSDYEGARKEFLDFASKYPDSELADNAYFWVGECYYLQERYREAVESYQVVLDRYPKGNKVPYALLKQGAAFHKLGDPTAARILYERVIEDHPDTPQAEIARKWLANLP</sequence>
<keyword evidence="1" id="KW-0802">TPR repeat</keyword>
<dbReference type="HAMAP" id="MF_02066">
    <property type="entry name" value="CpoB"/>
    <property type="match status" value="1"/>
</dbReference>
<keyword evidence="6" id="KW-1185">Reference proteome</keyword>
<dbReference type="PROSITE" id="PS51257">
    <property type="entry name" value="PROKAR_LIPOPROTEIN"/>
    <property type="match status" value="1"/>
</dbReference>
<dbReference type="Pfam" id="PF13174">
    <property type="entry name" value="TPR_6"/>
    <property type="match status" value="1"/>
</dbReference>
<dbReference type="Gene3D" id="1.25.40.10">
    <property type="entry name" value="Tetratricopeptide repeat domain"/>
    <property type="match status" value="1"/>
</dbReference>
<dbReference type="InterPro" id="IPR034706">
    <property type="entry name" value="CpoB"/>
</dbReference>
<keyword evidence="4" id="KW-0732">Signal</keyword>
<dbReference type="InterPro" id="IPR014162">
    <property type="entry name" value="CpoB_C"/>
</dbReference>
<dbReference type="NCBIfam" id="TIGR02795">
    <property type="entry name" value="tol_pal_ybgF"/>
    <property type="match status" value="1"/>
</dbReference>
<proteinExistence type="inferred from homology"/>
<reference evidence="5 6" key="2">
    <citation type="submission" date="2019-05" db="EMBL/GenBank/DDBJ databases">
        <authorList>
            <person name="Suflita J.M."/>
            <person name="Marks C.R."/>
        </authorList>
    </citation>
    <scope>NUCLEOTIDE SEQUENCE [LARGE SCALE GENOMIC DNA]</scope>
    <source>
        <strain evidence="5 6">ALDC</strain>
    </source>
</reference>
<reference evidence="5 6" key="1">
    <citation type="submission" date="2019-05" db="EMBL/GenBank/DDBJ databases">
        <title>The Complete Genome Sequence of the n-alkane-degrading Desulfoglaeba alkanexedens ALDC reveals multiple alkylsuccinate synthase gene clusters.</title>
        <authorList>
            <person name="Callaghan A.V."/>
            <person name="Davidova I.A."/>
            <person name="Duncan K.E."/>
            <person name="Morris B."/>
            <person name="McInerney M.J."/>
        </authorList>
    </citation>
    <scope>NUCLEOTIDE SEQUENCE [LARGE SCALE GENOMIC DNA]</scope>
    <source>
        <strain evidence="5 6">ALDC</strain>
    </source>
</reference>
<feature type="repeat" description="TPR" evidence="1">
    <location>
        <begin position="194"/>
        <end position="227"/>
    </location>
</feature>
<dbReference type="InterPro" id="IPR011990">
    <property type="entry name" value="TPR-like_helical_dom_sf"/>
</dbReference>
<dbReference type="Pfam" id="PF13432">
    <property type="entry name" value="TPR_16"/>
    <property type="match status" value="1"/>
</dbReference>
<feature type="region of interest" description="Disordered" evidence="3">
    <location>
        <begin position="96"/>
        <end position="156"/>
    </location>
</feature>
<protein>
    <submittedName>
        <fullName evidence="5">Tol-pal system protein YbgF</fullName>
    </submittedName>
</protein>
<organism evidence="5 6">
    <name type="scientific">Desulfoglaeba alkanexedens ALDC</name>
    <dbReference type="NCBI Taxonomy" id="980445"/>
    <lineage>
        <taxon>Bacteria</taxon>
        <taxon>Pseudomonadati</taxon>
        <taxon>Thermodesulfobacteriota</taxon>
        <taxon>Syntrophobacteria</taxon>
        <taxon>Syntrophobacterales</taxon>
        <taxon>Syntrophobacteraceae</taxon>
        <taxon>Desulfoglaeba</taxon>
    </lineage>
</organism>
<dbReference type="Gene3D" id="1.20.5.340">
    <property type="match status" value="1"/>
</dbReference>
<dbReference type="EMBL" id="CP040098">
    <property type="protein sequence ID" value="QCQ22826.1"/>
    <property type="molecule type" value="Genomic_DNA"/>
</dbReference>
<dbReference type="InterPro" id="IPR019734">
    <property type="entry name" value="TPR_rpt"/>
</dbReference>
<evidence type="ECO:0000256" key="4">
    <source>
        <dbReference type="SAM" id="SignalP"/>
    </source>
</evidence>
<evidence type="ECO:0000313" key="6">
    <source>
        <dbReference type="Proteomes" id="UP000298602"/>
    </source>
</evidence>
<dbReference type="KEGG" id="dax:FDQ92_11965"/>
<gene>
    <name evidence="5" type="primary">ybgF</name>
    <name evidence="5" type="ORF">FDQ92_11965</name>
</gene>
<evidence type="ECO:0000256" key="2">
    <source>
        <dbReference type="SAM" id="Coils"/>
    </source>
</evidence>
<name>A0A4P8L4B4_9BACT</name>
<accession>A0A4P8L4B4</accession>
<dbReference type="GO" id="GO:0051301">
    <property type="term" value="P:cell division"/>
    <property type="evidence" value="ECO:0007669"/>
    <property type="project" value="InterPro"/>
</dbReference>
<dbReference type="RefSeq" id="WP_137425109.1">
    <property type="nucleotide sequence ID" value="NZ_CP040098.1"/>
</dbReference>
<dbReference type="SMART" id="SM00028">
    <property type="entry name" value="TPR"/>
    <property type="match status" value="3"/>
</dbReference>
<evidence type="ECO:0000256" key="1">
    <source>
        <dbReference type="PROSITE-ProRule" id="PRU00339"/>
    </source>
</evidence>
<dbReference type="SUPFAM" id="SSF48452">
    <property type="entry name" value="TPR-like"/>
    <property type="match status" value="1"/>
</dbReference>
<evidence type="ECO:0000313" key="5">
    <source>
        <dbReference type="EMBL" id="QCQ22826.1"/>
    </source>
</evidence>
<dbReference type="PROSITE" id="PS50005">
    <property type="entry name" value="TPR"/>
    <property type="match status" value="1"/>
</dbReference>
<feature type="signal peptide" evidence="4">
    <location>
        <begin position="1"/>
        <end position="24"/>
    </location>
</feature>
<dbReference type="OrthoDB" id="13540at2"/>
<dbReference type="AlphaFoldDB" id="A0A4P8L4B4"/>
<feature type="coiled-coil region" evidence="2">
    <location>
        <begin position="29"/>
        <end position="94"/>
    </location>
</feature>